<keyword evidence="3" id="KW-0732">Signal</keyword>
<dbReference type="SUPFAM" id="SSF49478">
    <property type="entry name" value="Cna protein B-type domain"/>
    <property type="match status" value="1"/>
</dbReference>
<feature type="domain" description="SD-repeat containing protein B" evidence="4">
    <location>
        <begin position="308"/>
        <end position="374"/>
    </location>
</feature>
<evidence type="ECO:0000259" key="4">
    <source>
        <dbReference type="Pfam" id="PF17210"/>
    </source>
</evidence>
<name>A0A2W2B0C1_9BACT</name>
<evidence type="ECO:0000256" key="3">
    <source>
        <dbReference type="ARBA" id="ARBA00022729"/>
    </source>
</evidence>
<keyword evidence="2" id="KW-0964">Secreted</keyword>
<dbReference type="GO" id="GO:0005576">
    <property type="term" value="C:extracellular region"/>
    <property type="evidence" value="ECO:0007669"/>
    <property type="project" value="UniProtKB-SubCell"/>
</dbReference>
<dbReference type="InterPro" id="IPR013783">
    <property type="entry name" value="Ig-like_fold"/>
</dbReference>
<evidence type="ECO:0000313" key="7">
    <source>
        <dbReference type="Proteomes" id="UP000248745"/>
    </source>
</evidence>
<dbReference type="InterPro" id="IPR033764">
    <property type="entry name" value="Sdr_B"/>
</dbReference>
<evidence type="ECO:0000256" key="2">
    <source>
        <dbReference type="ARBA" id="ARBA00022525"/>
    </source>
</evidence>
<evidence type="ECO:0000259" key="5">
    <source>
        <dbReference type="Pfam" id="PF18962"/>
    </source>
</evidence>
<gene>
    <name evidence="6" type="ORF">DN068_08490</name>
</gene>
<sequence length="732" mass="76633">MFTNGPVGNGPSISAQVVTFTRNQNNPSDNVGTAMTNPLTVTYSLTNQQFTSIEGIPSSPGSMFGSGSNTASNTAFQPQPLFPAMNAAGGPVNSYFSATPTGTASTGIDVTANHSVLVYNCSDALIDNSGVNLYPFNSRIQYSDLVITFSRPVNNPVLQIAGLGGTFQNSSGGVYATVGYSTEFDLVTPGLTLTRLSGSQYFTIPNPTEITNSATLLGATIAGSAGAGDGYITRYAAAGSVVVNGTNITTLTLRMYLRGDGGIFTDGSGNIVAPGTSSLVWAKTTAISGDVLTLGVSLSAPVNLTGNVFHDPDGGNVNNSTGSANTIPAGIHVNLIDNNNKVAATATVNTDGTYNFTEVYPGNYQVQINTTQGAVGNTPPTVALPGNWVNTGSFVGTPNTGNNGNPNGMSDVFTVNTTDISNINFGIEQAPNTNNAGQTVSQPKNGTIAVSTITTQVSGSDPEQGALTGTSPNSGINITSLPTNGSLVYNSHTLTGTDVTNNGYYITNFDPTKLSFTGLNTGSINTSFNYAMVDQAGIADPTPATYTLNWITPLAVKLIQFNAEQKGTDILLQWESATEQDLSYYNVEHSTDGNNFTKLGTITAKGNSTVTTNYQFTHAQPTTGNHYYRLQMVNTDGSSDISPVKIVRISTVQQDGKIYVAPNPVNNMLHVTGVTDGDVITIGDMSGRMLYRVNATGETAEVNCTNLQDGIYWIVIKDNQGTVKYNSEIVKR</sequence>
<comment type="subcellular location">
    <subcellularLocation>
        <location evidence="1">Secreted</location>
    </subcellularLocation>
</comment>
<accession>A0A2W2B0C1</accession>
<reference evidence="6 7" key="1">
    <citation type="submission" date="2018-06" db="EMBL/GenBank/DDBJ databases">
        <title>Mucibacter soli gen. nov., sp. nov., a new member of the family Chitinophagaceae producing mucin.</title>
        <authorList>
            <person name="Kim M.-K."/>
            <person name="Park S."/>
            <person name="Kim T.-S."/>
            <person name="Joung Y."/>
            <person name="Han J.-H."/>
            <person name="Kim S.B."/>
        </authorList>
    </citation>
    <scope>NUCLEOTIDE SEQUENCE [LARGE SCALE GENOMIC DNA]</scope>
    <source>
        <strain evidence="6 7">R1-15</strain>
    </source>
</reference>
<keyword evidence="7" id="KW-1185">Reference proteome</keyword>
<protein>
    <recommendedName>
        <fullName evidence="8">Secretion system C-terminal sorting domain-containing protein</fullName>
    </recommendedName>
</protein>
<dbReference type="Proteomes" id="UP000248745">
    <property type="component" value="Unassembled WGS sequence"/>
</dbReference>
<dbReference type="NCBIfam" id="TIGR04183">
    <property type="entry name" value="Por_Secre_tail"/>
    <property type="match status" value="1"/>
</dbReference>
<dbReference type="OrthoDB" id="671260at2"/>
<proteinExistence type="predicted"/>
<dbReference type="AlphaFoldDB" id="A0A2W2B0C1"/>
<evidence type="ECO:0008006" key="8">
    <source>
        <dbReference type="Google" id="ProtNLM"/>
    </source>
</evidence>
<feature type="domain" description="Secretion system C-terminal sorting" evidence="5">
    <location>
        <begin position="662"/>
        <end position="723"/>
    </location>
</feature>
<dbReference type="InterPro" id="IPR026444">
    <property type="entry name" value="Secre_tail"/>
</dbReference>
<dbReference type="Gene3D" id="2.60.40.10">
    <property type="entry name" value="Immunoglobulins"/>
    <property type="match status" value="2"/>
</dbReference>
<dbReference type="RefSeq" id="WP_110998481.1">
    <property type="nucleotide sequence ID" value="NZ_QKTW01000013.1"/>
</dbReference>
<dbReference type="EMBL" id="QKTW01000013">
    <property type="protein sequence ID" value="PZF73418.1"/>
    <property type="molecule type" value="Genomic_DNA"/>
</dbReference>
<dbReference type="Pfam" id="PF18962">
    <property type="entry name" value="Por_Secre_tail"/>
    <property type="match status" value="1"/>
</dbReference>
<organism evidence="6 7">
    <name type="scientific">Taibaiella soli</name>
    <dbReference type="NCBI Taxonomy" id="1649169"/>
    <lineage>
        <taxon>Bacteria</taxon>
        <taxon>Pseudomonadati</taxon>
        <taxon>Bacteroidota</taxon>
        <taxon>Chitinophagia</taxon>
        <taxon>Chitinophagales</taxon>
        <taxon>Chitinophagaceae</taxon>
        <taxon>Taibaiella</taxon>
    </lineage>
</organism>
<comment type="caution">
    <text evidence="6">The sequence shown here is derived from an EMBL/GenBank/DDBJ whole genome shotgun (WGS) entry which is preliminary data.</text>
</comment>
<dbReference type="Pfam" id="PF17210">
    <property type="entry name" value="SdrD_B"/>
    <property type="match status" value="1"/>
</dbReference>
<evidence type="ECO:0000313" key="6">
    <source>
        <dbReference type="EMBL" id="PZF73418.1"/>
    </source>
</evidence>
<evidence type="ECO:0000256" key="1">
    <source>
        <dbReference type="ARBA" id="ARBA00004613"/>
    </source>
</evidence>